<dbReference type="AlphaFoldDB" id="A0A4P8WMN7"/>
<dbReference type="InterPro" id="IPR002846">
    <property type="entry name" value="NRD"/>
</dbReference>
<proteinExistence type="predicted"/>
<feature type="domain" description="NrpR regulatory" evidence="1">
    <location>
        <begin position="206"/>
        <end position="285"/>
    </location>
</feature>
<dbReference type="PANTHER" id="PTHR41964:SF1">
    <property type="entry name" value="GLOBAL NITROGEN REGULATOR NRPR"/>
    <property type="match status" value="1"/>
</dbReference>
<accession>A0A4P8WMN7</accession>
<dbReference type="InterPro" id="IPR036390">
    <property type="entry name" value="WH_DNA-bd_sf"/>
</dbReference>
<dbReference type="Pfam" id="PF08461">
    <property type="entry name" value="WHD_RNase_R"/>
    <property type="match status" value="1"/>
</dbReference>
<keyword evidence="3" id="KW-0614">Plasmid</keyword>
<evidence type="ECO:0000259" key="1">
    <source>
        <dbReference type="Pfam" id="PF01995"/>
    </source>
</evidence>
<dbReference type="Gene3D" id="3.30.70.1360">
    <property type="entry name" value="mj0159-like"/>
    <property type="match status" value="1"/>
</dbReference>
<dbReference type="OrthoDB" id="358798at2157"/>
<sequence>MAPELDRRTYDLLRLVDRHAPIGSIQLVELMQLHGYDIKDRTIRLTLSELDELGLTEKVPGKGRRLTESGRMELEQGDVNSRLEQIRARIAALTSRVSYDPIEDTGSTVASAAFLDAADIDETLRLLERLDSLPFGPIPVSLEESGEDEPGDYRLLTSSSITLDGVLLSHGVNADLSTAGVLEYEPVEATTAEADAGQSGVEHGGRIVRYVDVINGEGSSIDVISLLIEAGRSDVTSVIEGGETGLLIGDDREFPINRYEEARDLAVANRSSLGGVLDFRRPREQEQHPGGNSAWAFGSITYVGAGELLLTTLREYGLSDSWETLYGTIARNRLESVQAVSHAPPLDE</sequence>
<dbReference type="RefSeq" id="WP_138247248.1">
    <property type="nucleotide sequence ID" value="NZ_CP040332.1"/>
</dbReference>
<dbReference type="PANTHER" id="PTHR41964">
    <property type="entry name" value="GLOBAL NITROGEN REGULATOR NRPR"/>
    <property type="match status" value="1"/>
</dbReference>
<dbReference type="InterPro" id="IPR038982">
    <property type="entry name" value="NrpR"/>
</dbReference>
<protein>
    <submittedName>
        <fullName evidence="3">DUF128 domain-containing protein</fullName>
    </submittedName>
</protein>
<name>A0A4P8WMN7_9EURY</name>
<evidence type="ECO:0000259" key="2">
    <source>
        <dbReference type="Pfam" id="PF08461"/>
    </source>
</evidence>
<dbReference type="GeneID" id="40267896"/>
<evidence type="ECO:0000313" key="4">
    <source>
        <dbReference type="Proteomes" id="UP000302218"/>
    </source>
</evidence>
<gene>
    <name evidence="3" type="ORF">FEJ81_21450</name>
</gene>
<dbReference type="Pfam" id="PF01995">
    <property type="entry name" value="NRD1_2"/>
    <property type="match status" value="2"/>
</dbReference>
<feature type="domain" description="Ribonuclease R winged-helix" evidence="2">
    <location>
        <begin position="15"/>
        <end position="74"/>
    </location>
</feature>
<dbReference type="KEGG" id="nvr:FEJ81_21450"/>
<dbReference type="InterPro" id="IPR013668">
    <property type="entry name" value="RNase_R_HTH_12"/>
</dbReference>
<reference evidence="4" key="1">
    <citation type="submission" date="2019-05" db="EMBL/GenBank/DDBJ databases">
        <title>Genome sequence and methylation pattern of the halophilic Archaeon Natrinema versiforme BOL5-4.</title>
        <authorList>
            <person name="DasSarma P."/>
            <person name="Anton B.P."/>
            <person name="DasSarma S.L."/>
            <person name="Martinez F.L."/>
            <person name="Guzman D."/>
            <person name="Roberts R.J."/>
            <person name="DasSarma S."/>
        </authorList>
    </citation>
    <scope>NUCLEOTIDE SEQUENCE [LARGE SCALE GENOMIC DNA]</scope>
    <source>
        <strain evidence="4">BOL5-4</strain>
        <plasmid evidence="4">pnve414</plasmid>
    </source>
</reference>
<dbReference type="InterPro" id="IPR036984">
    <property type="entry name" value="NrpR_dom_sf"/>
</dbReference>
<feature type="domain" description="NrpR regulatory" evidence="1">
    <location>
        <begin position="86"/>
        <end position="186"/>
    </location>
</feature>
<organism evidence="3 4">
    <name type="scientific">Natrinema versiforme</name>
    <dbReference type="NCBI Taxonomy" id="88724"/>
    <lineage>
        <taxon>Archaea</taxon>
        <taxon>Methanobacteriati</taxon>
        <taxon>Methanobacteriota</taxon>
        <taxon>Stenosarchaea group</taxon>
        <taxon>Halobacteria</taxon>
        <taxon>Halobacteriales</taxon>
        <taxon>Natrialbaceae</taxon>
        <taxon>Natrinema</taxon>
    </lineage>
</organism>
<dbReference type="EMBL" id="CP040332">
    <property type="protein sequence ID" value="QCS44858.1"/>
    <property type="molecule type" value="Genomic_DNA"/>
</dbReference>
<dbReference type="Proteomes" id="UP000302218">
    <property type="component" value="Plasmid pNVE414"/>
</dbReference>
<evidence type="ECO:0000313" key="3">
    <source>
        <dbReference type="EMBL" id="QCS44858.1"/>
    </source>
</evidence>
<dbReference type="SUPFAM" id="SSF46785">
    <property type="entry name" value="Winged helix' DNA-binding domain"/>
    <property type="match status" value="1"/>
</dbReference>
<geneLocation type="plasmid" evidence="4">
    <name>pnve414</name>
</geneLocation>